<feature type="coiled-coil region" evidence="7">
    <location>
        <begin position="223"/>
        <end position="253"/>
    </location>
</feature>
<dbReference type="PANTHER" id="PTHR31760">
    <property type="entry name" value="S-ADENOSYL-L-METHIONINE-DEPENDENT METHYLTRANSFERASES SUPERFAMILY PROTEIN"/>
    <property type="match status" value="1"/>
</dbReference>
<feature type="domain" description="AAA" evidence="8">
    <location>
        <begin position="250"/>
        <end position="296"/>
    </location>
</feature>
<dbReference type="Gene3D" id="3.40.50.150">
    <property type="entry name" value="Vaccinia Virus protein VP39"/>
    <property type="match status" value="1"/>
</dbReference>
<feature type="binding site" evidence="6">
    <location>
        <begin position="141"/>
        <end position="142"/>
    </location>
    <ligand>
        <name>S-adenosyl-L-methionine</name>
        <dbReference type="ChEBI" id="CHEBI:59789"/>
    </ligand>
</feature>
<dbReference type="InterPro" id="IPR003682">
    <property type="entry name" value="rRNA_ssu_MeTfrase_G"/>
</dbReference>
<name>H1S1H2_9BURK</name>
<dbReference type="InterPro" id="IPR025669">
    <property type="entry name" value="AAA_dom"/>
</dbReference>
<dbReference type="PANTHER" id="PTHR31760:SF0">
    <property type="entry name" value="S-ADENOSYL-L-METHIONINE-DEPENDENT METHYLTRANSFERASES SUPERFAMILY PROTEIN"/>
    <property type="match status" value="1"/>
</dbReference>
<dbReference type="InterPro" id="IPR027417">
    <property type="entry name" value="P-loop_NTPase"/>
</dbReference>
<dbReference type="SUPFAM" id="SSF53335">
    <property type="entry name" value="S-adenosyl-L-methionine-dependent methyltransferases"/>
    <property type="match status" value="1"/>
</dbReference>
<evidence type="ECO:0000313" key="9">
    <source>
        <dbReference type="EMBL" id="EHP43547.1"/>
    </source>
</evidence>
<dbReference type="CDD" id="cd02042">
    <property type="entry name" value="ParAB_family"/>
    <property type="match status" value="1"/>
</dbReference>
<evidence type="ECO:0000256" key="5">
    <source>
        <dbReference type="ARBA" id="ARBA00022691"/>
    </source>
</evidence>
<evidence type="ECO:0000259" key="8">
    <source>
        <dbReference type="Pfam" id="PF13614"/>
    </source>
</evidence>
<dbReference type="InterPro" id="IPR029063">
    <property type="entry name" value="SAM-dependent_MTases_sf"/>
</dbReference>
<evidence type="ECO:0000313" key="10">
    <source>
        <dbReference type="Proteomes" id="UP000005808"/>
    </source>
</evidence>
<comment type="caution">
    <text evidence="6">Lacks conserved residue(s) required for the propagation of feature annotation.</text>
</comment>
<dbReference type="HAMAP" id="MF_00074">
    <property type="entry name" value="16SrRNA_methyltr_G"/>
    <property type="match status" value="1"/>
</dbReference>
<dbReference type="NCBIfam" id="TIGR00138">
    <property type="entry name" value="rsmG_gidB"/>
    <property type="match status" value="1"/>
</dbReference>
<gene>
    <name evidence="9" type="primary">gidB</name>
    <name evidence="6" type="synonym">rsmG</name>
    <name evidence="9" type="ORF">OR16_07556</name>
</gene>
<comment type="caution">
    <text evidence="9">The sequence shown here is derived from an EMBL/GenBank/DDBJ whole genome shotgun (WGS) entry which is preliminary data.</text>
</comment>
<dbReference type="EC" id="2.1.1.170" evidence="6"/>
<dbReference type="Pfam" id="PF13614">
    <property type="entry name" value="AAA_31"/>
    <property type="match status" value="1"/>
</dbReference>
<evidence type="ECO:0000256" key="6">
    <source>
        <dbReference type="HAMAP-Rule" id="MF_00074"/>
    </source>
</evidence>
<proteinExistence type="inferred from homology"/>
<feature type="binding site" evidence="6">
    <location>
        <position position="95"/>
    </location>
    <ligand>
        <name>S-adenosyl-L-methionine</name>
        <dbReference type="ChEBI" id="CHEBI:59789"/>
    </ligand>
</feature>
<evidence type="ECO:0000256" key="2">
    <source>
        <dbReference type="ARBA" id="ARBA00022552"/>
    </source>
</evidence>
<keyword evidence="2 6" id="KW-0698">rRNA processing</keyword>
<sequence length="375" mass="40438">MDDADQRRRLEAGLSAIGLAASASQIDQLFAYLALLRKWNAIYNLTAIRHPDEMLTHHMLDSLAAVPALAEAARAAAVEEGGRGRVLDVGSGGGMPGLPLAITCPDLSVLMVDIVQKKTAFLTQCRAQLGLSNAAAHWGPVEKLEDGNGYAVITSRAFAELTDFVSLAGHLLAPGGKLIAMKGVYPQPELDRMEAAGLMAEWQVEAIPRLTVPELDAERHLVLAGAEVELVELDQREKRLKNAIAEVNALLTLNGLCAAHGVIVPMQCEYFALEGLSDLVNTIKQVHANLNRDLKVIGLLRVMFDPRVTLQQQVSAQLESHFGDKVFKTVIPRNVRLAEAPSYGVPGVAFDPSSKGAKAYLDFGAEMIARVKQLD</sequence>
<dbReference type="AlphaFoldDB" id="H1S1H2"/>
<dbReference type="Proteomes" id="UP000005808">
    <property type="component" value="Unassembled WGS sequence"/>
</dbReference>
<dbReference type="PATRIC" id="fig|1127483.3.peg.1514"/>
<dbReference type="EMBL" id="AHJE01000017">
    <property type="protein sequence ID" value="EHP43547.1"/>
    <property type="molecule type" value="Genomic_DNA"/>
</dbReference>
<comment type="catalytic activity">
    <reaction evidence="6">
        <text>guanosine(527) in 16S rRNA + S-adenosyl-L-methionine = N(7)-methylguanosine(527) in 16S rRNA + S-adenosyl-L-homocysteine</text>
        <dbReference type="Rhea" id="RHEA:42732"/>
        <dbReference type="Rhea" id="RHEA-COMP:10209"/>
        <dbReference type="Rhea" id="RHEA-COMP:10210"/>
        <dbReference type="ChEBI" id="CHEBI:57856"/>
        <dbReference type="ChEBI" id="CHEBI:59789"/>
        <dbReference type="ChEBI" id="CHEBI:74269"/>
        <dbReference type="ChEBI" id="CHEBI:74480"/>
        <dbReference type="EC" id="2.1.1.170"/>
    </reaction>
</comment>
<accession>H1S1H2</accession>
<evidence type="ECO:0000256" key="4">
    <source>
        <dbReference type="ARBA" id="ARBA00022679"/>
    </source>
</evidence>
<comment type="function">
    <text evidence="6">Specifically methylates the N7 position of guanine in position 527 of 16S rRNA.</text>
</comment>
<evidence type="ECO:0000256" key="3">
    <source>
        <dbReference type="ARBA" id="ARBA00022603"/>
    </source>
</evidence>
<keyword evidence="5 6" id="KW-0949">S-adenosyl-L-methionine</keyword>
<feature type="binding site" evidence="6">
    <location>
        <position position="156"/>
    </location>
    <ligand>
        <name>S-adenosyl-L-methionine</name>
        <dbReference type="ChEBI" id="CHEBI:59789"/>
    </ligand>
</feature>
<dbReference type="GO" id="GO:0005829">
    <property type="term" value="C:cytosol"/>
    <property type="evidence" value="ECO:0007669"/>
    <property type="project" value="TreeGrafter"/>
</dbReference>
<evidence type="ECO:0000256" key="7">
    <source>
        <dbReference type="SAM" id="Coils"/>
    </source>
</evidence>
<dbReference type="GO" id="GO:0070043">
    <property type="term" value="F:rRNA (guanine-N7-)-methyltransferase activity"/>
    <property type="evidence" value="ECO:0007669"/>
    <property type="project" value="UniProtKB-UniRule"/>
</dbReference>
<dbReference type="Gene3D" id="3.40.50.300">
    <property type="entry name" value="P-loop containing nucleotide triphosphate hydrolases"/>
    <property type="match status" value="1"/>
</dbReference>
<keyword evidence="3 6" id="KW-0489">Methyltransferase</keyword>
<organism evidence="9 10">
    <name type="scientific">Cupriavidus basilensis OR16</name>
    <dbReference type="NCBI Taxonomy" id="1127483"/>
    <lineage>
        <taxon>Bacteria</taxon>
        <taxon>Pseudomonadati</taxon>
        <taxon>Pseudomonadota</taxon>
        <taxon>Betaproteobacteria</taxon>
        <taxon>Burkholderiales</taxon>
        <taxon>Burkholderiaceae</taxon>
        <taxon>Cupriavidus</taxon>
    </lineage>
</organism>
<comment type="similarity">
    <text evidence="6">Belongs to the methyltransferase superfamily. RNA methyltransferase RsmG family.</text>
</comment>
<dbReference type="Pfam" id="PF02527">
    <property type="entry name" value="GidB"/>
    <property type="match status" value="1"/>
</dbReference>
<protein>
    <recommendedName>
        <fullName evidence="6">Ribosomal RNA small subunit methyltransferase G</fullName>
        <ecNumber evidence="6">2.1.1.170</ecNumber>
    </recommendedName>
    <alternativeName>
        <fullName evidence="6">16S rRNA 7-methylguanosine methyltransferase</fullName>
        <shortName evidence="6">16S rRNA m7G methyltransferase</shortName>
    </alternativeName>
</protein>
<feature type="binding site" evidence="6">
    <location>
        <position position="90"/>
    </location>
    <ligand>
        <name>S-adenosyl-L-methionine</name>
        <dbReference type="ChEBI" id="CHEBI:59789"/>
    </ligand>
</feature>
<keyword evidence="7" id="KW-0175">Coiled coil</keyword>
<comment type="subcellular location">
    <subcellularLocation>
        <location evidence="6">Cytoplasm</location>
    </subcellularLocation>
</comment>
<keyword evidence="1 6" id="KW-0963">Cytoplasm</keyword>
<reference evidence="9 10" key="1">
    <citation type="journal article" date="2012" name="J. Bacteriol.">
        <title>De Novo Genome Project of Cupriavidus basilensis OR16.</title>
        <authorList>
            <person name="Cserhati M."/>
            <person name="Kriszt B."/>
            <person name="Szoboszlay S."/>
            <person name="Toth A."/>
            <person name="Szabo I."/>
            <person name="Tancsics A."/>
            <person name="Nagy I."/>
            <person name="Horvath B."/>
            <person name="Nagy I."/>
            <person name="Kukolya J."/>
        </authorList>
    </citation>
    <scope>NUCLEOTIDE SEQUENCE [LARGE SCALE GENOMIC DNA]</scope>
    <source>
        <strain evidence="9 10">OR16</strain>
    </source>
</reference>
<keyword evidence="4 6" id="KW-0808">Transferase</keyword>
<dbReference type="CDD" id="cd02440">
    <property type="entry name" value="AdoMet_MTases"/>
    <property type="match status" value="1"/>
</dbReference>
<evidence type="ECO:0000256" key="1">
    <source>
        <dbReference type="ARBA" id="ARBA00022490"/>
    </source>
</evidence>
<dbReference type="SUPFAM" id="SSF52540">
    <property type="entry name" value="P-loop containing nucleoside triphosphate hydrolases"/>
    <property type="match status" value="1"/>
</dbReference>